<proteinExistence type="predicted"/>
<dbReference type="EMBL" id="JACJIQ010000006">
    <property type="protein sequence ID" value="MBA9077208.1"/>
    <property type="molecule type" value="Genomic_DNA"/>
</dbReference>
<evidence type="ECO:0000313" key="2">
    <source>
        <dbReference type="Proteomes" id="UP000563094"/>
    </source>
</evidence>
<gene>
    <name evidence="1" type="ORF">FHS90_001919</name>
</gene>
<dbReference type="Proteomes" id="UP000563094">
    <property type="component" value="Unassembled WGS sequence"/>
</dbReference>
<organism evidence="1 2">
    <name type="scientific">Rufibacter quisquiliarum</name>
    <dbReference type="NCBI Taxonomy" id="1549639"/>
    <lineage>
        <taxon>Bacteria</taxon>
        <taxon>Pseudomonadati</taxon>
        <taxon>Bacteroidota</taxon>
        <taxon>Cytophagia</taxon>
        <taxon>Cytophagales</taxon>
        <taxon>Hymenobacteraceae</taxon>
        <taxon>Rufibacter</taxon>
    </lineage>
</organism>
<dbReference type="RefSeq" id="WP_182512812.1">
    <property type="nucleotide sequence ID" value="NZ_JACJIQ010000006.1"/>
</dbReference>
<evidence type="ECO:0000313" key="1">
    <source>
        <dbReference type="EMBL" id="MBA9077208.1"/>
    </source>
</evidence>
<protein>
    <submittedName>
        <fullName evidence="1">Uncharacterized protein</fullName>
    </submittedName>
</protein>
<accession>A0A839GS07</accession>
<keyword evidence="2" id="KW-1185">Reference proteome</keyword>
<comment type="caution">
    <text evidence="1">The sequence shown here is derived from an EMBL/GenBank/DDBJ whole genome shotgun (WGS) entry which is preliminary data.</text>
</comment>
<reference evidence="1 2" key="1">
    <citation type="submission" date="2020-08" db="EMBL/GenBank/DDBJ databases">
        <title>Genomic Encyclopedia of Type Strains, Phase IV (KMG-IV): sequencing the most valuable type-strain genomes for metagenomic binning, comparative biology and taxonomic classification.</title>
        <authorList>
            <person name="Goeker M."/>
        </authorList>
    </citation>
    <scope>NUCLEOTIDE SEQUENCE [LARGE SCALE GENOMIC DNA]</scope>
    <source>
        <strain evidence="1 2">DSM 29854</strain>
    </source>
</reference>
<dbReference type="AlphaFoldDB" id="A0A839GS07"/>
<name>A0A839GS07_9BACT</name>
<sequence>MNLLLFNDIYRYYFDNVLNNPIKDELGRFLVSIFDNFIDVENENKIVLSKHLAELLEIEFNDVPVYKEFIKHLLDSGNYCSVKSGNDGFSLFEELNHINKILGSYSSVLCINRPSTQFVYKNLAVYNERLKPNNHWMFFELARYSKFSLRYIDINTPKELNNVFDFIFALSEDKQYVVFDRNCNFEGDLFIKLRNHKRRIYYYTFAKNRVKQFEIFDDANEFFRSGVKVYTTNDLQLIHERRIFFGNFVMDIDEDFWGVNSNKTTWKLDLENNGSIVKALLLKRSQFSEVIR</sequence>